<keyword evidence="5" id="KW-0804">Transcription</keyword>
<dbReference type="SUPFAM" id="SSF88659">
    <property type="entry name" value="Sigma3 and sigma4 domains of RNA polymerase sigma factors"/>
    <property type="match status" value="1"/>
</dbReference>
<sequence>MVHLQAALKRYCLSLTGSSWDAEDLAQDTWLKALEPLRAGHNNPEAFLLRIAKNAWIDAGRRKAVLQRILEQSNEAKYMEQENGEFEAEMAFQALMKHLSPLQRSVFLMRDVLEYTTAETAELLDATEGAVKAALHRARLAIPAVRKELSADGPMLPGEQSFRAFLEQMAAAYKQGQIAELIELTRQGDKEPSAVSAVSLQMQSVQPYSVNAGLGNLEMRMAA</sequence>
<dbReference type="NCBIfam" id="TIGR02937">
    <property type="entry name" value="sigma70-ECF"/>
    <property type="match status" value="1"/>
</dbReference>
<evidence type="ECO:0000256" key="4">
    <source>
        <dbReference type="ARBA" id="ARBA00023125"/>
    </source>
</evidence>
<dbReference type="GO" id="GO:0003677">
    <property type="term" value="F:DNA binding"/>
    <property type="evidence" value="ECO:0007669"/>
    <property type="project" value="UniProtKB-KW"/>
</dbReference>
<evidence type="ECO:0000313" key="9">
    <source>
        <dbReference type="Proteomes" id="UP000034189"/>
    </source>
</evidence>
<evidence type="ECO:0000259" key="7">
    <source>
        <dbReference type="Pfam" id="PF08281"/>
    </source>
</evidence>
<dbReference type="InterPro" id="IPR013249">
    <property type="entry name" value="RNA_pol_sigma70_r4_t2"/>
</dbReference>
<dbReference type="EMBL" id="CP011114">
    <property type="protein sequence ID" value="AKG37630.1"/>
    <property type="molecule type" value="Genomic_DNA"/>
</dbReference>
<name>A0A0F7FF32_PAEDU</name>
<gene>
    <name evidence="8" type="ORF">VK70_06200</name>
</gene>
<feature type="domain" description="RNA polymerase sigma factor 70 region 4 type 2" evidence="7">
    <location>
        <begin position="90"/>
        <end position="141"/>
    </location>
</feature>
<dbReference type="InterPro" id="IPR007627">
    <property type="entry name" value="RNA_pol_sigma70_r2"/>
</dbReference>
<dbReference type="SMR" id="A0A0F7FF32"/>
<dbReference type="Proteomes" id="UP000034189">
    <property type="component" value="Chromosome"/>
</dbReference>
<evidence type="ECO:0000256" key="2">
    <source>
        <dbReference type="ARBA" id="ARBA00023015"/>
    </source>
</evidence>
<evidence type="ECO:0000259" key="6">
    <source>
        <dbReference type="Pfam" id="PF04542"/>
    </source>
</evidence>
<accession>A0A0F7FF32</accession>
<dbReference type="InterPro" id="IPR036388">
    <property type="entry name" value="WH-like_DNA-bd_sf"/>
</dbReference>
<protein>
    <recommendedName>
        <fullName evidence="10">RNA polymerase sigma factor</fullName>
    </recommendedName>
</protein>
<dbReference type="Pfam" id="PF08281">
    <property type="entry name" value="Sigma70_r4_2"/>
    <property type="match status" value="1"/>
</dbReference>
<dbReference type="GO" id="GO:0006352">
    <property type="term" value="P:DNA-templated transcription initiation"/>
    <property type="evidence" value="ECO:0007669"/>
    <property type="project" value="InterPro"/>
</dbReference>
<dbReference type="AlphaFoldDB" id="A0A0F7FF32"/>
<dbReference type="SUPFAM" id="SSF88946">
    <property type="entry name" value="Sigma2 domain of RNA polymerase sigma factors"/>
    <property type="match status" value="1"/>
</dbReference>
<reference evidence="8 9" key="2">
    <citation type="journal article" date="2016" name="Genome Announc.">
        <title>Genome Sequence of a Gram-Positive Diazotroph, Paenibacillus durus Type Strain ATCC 35681.</title>
        <authorList>
            <person name="Halim M.A."/>
            <person name="Rahman A.Y."/>
            <person name="Sim K.S."/>
            <person name="Yam H.C."/>
            <person name="Rahim A.A."/>
            <person name="Ghazali A.H."/>
            <person name="Najimudin N."/>
        </authorList>
    </citation>
    <scope>NUCLEOTIDE SEQUENCE [LARGE SCALE GENOMIC DNA]</scope>
    <source>
        <strain evidence="8 9">ATCC 35681</strain>
    </source>
</reference>
<keyword evidence="2" id="KW-0805">Transcription regulation</keyword>
<evidence type="ECO:0000313" key="8">
    <source>
        <dbReference type="EMBL" id="AKG37630.1"/>
    </source>
</evidence>
<dbReference type="InterPro" id="IPR014284">
    <property type="entry name" value="RNA_pol_sigma-70_dom"/>
</dbReference>
<dbReference type="GO" id="GO:0016987">
    <property type="term" value="F:sigma factor activity"/>
    <property type="evidence" value="ECO:0007669"/>
    <property type="project" value="UniProtKB-KW"/>
</dbReference>
<keyword evidence="4" id="KW-0238">DNA-binding</keyword>
<dbReference type="PATRIC" id="fig|1333534.5.peg.1358"/>
<organism evidence="8 9">
    <name type="scientific">Paenibacillus durus ATCC 35681</name>
    <dbReference type="NCBI Taxonomy" id="1333534"/>
    <lineage>
        <taxon>Bacteria</taxon>
        <taxon>Bacillati</taxon>
        <taxon>Bacillota</taxon>
        <taxon>Bacilli</taxon>
        <taxon>Bacillales</taxon>
        <taxon>Paenibacillaceae</taxon>
        <taxon>Paenibacillus</taxon>
    </lineage>
</organism>
<dbReference type="InterPro" id="IPR013324">
    <property type="entry name" value="RNA_pol_sigma_r3/r4-like"/>
</dbReference>
<dbReference type="InterPro" id="IPR039425">
    <property type="entry name" value="RNA_pol_sigma-70-like"/>
</dbReference>
<dbReference type="Gene3D" id="1.10.10.10">
    <property type="entry name" value="Winged helix-like DNA-binding domain superfamily/Winged helix DNA-binding domain"/>
    <property type="match status" value="1"/>
</dbReference>
<proteinExistence type="inferred from homology"/>
<evidence type="ECO:0000256" key="5">
    <source>
        <dbReference type="ARBA" id="ARBA00023163"/>
    </source>
</evidence>
<dbReference type="PANTHER" id="PTHR43133">
    <property type="entry name" value="RNA POLYMERASE ECF-TYPE SIGMA FACTO"/>
    <property type="match status" value="1"/>
</dbReference>
<feature type="domain" description="RNA polymerase sigma-70 region 2" evidence="6">
    <location>
        <begin position="4"/>
        <end position="63"/>
    </location>
</feature>
<evidence type="ECO:0000256" key="3">
    <source>
        <dbReference type="ARBA" id="ARBA00023082"/>
    </source>
</evidence>
<keyword evidence="3" id="KW-0731">Sigma factor</keyword>
<dbReference type="PANTHER" id="PTHR43133:SF8">
    <property type="entry name" value="RNA POLYMERASE SIGMA FACTOR HI_1459-RELATED"/>
    <property type="match status" value="1"/>
</dbReference>
<comment type="similarity">
    <text evidence="1">Belongs to the sigma-70 factor family. ECF subfamily.</text>
</comment>
<dbReference type="HOGENOM" id="CLU_096080_0_0_9"/>
<evidence type="ECO:0000256" key="1">
    <source>
        <dbReference type="ARBA" id="ARBA00010641"/>
    </source>
</evidence>
<reference evidence="8 9" key="1">
    <citation type="submission" date="2015-03" db="EMBL/GenBank/DDBJ databases">
        <authorList>
            <person name="Abdul Halim M."/>
        </authorList>
    </citation>
    <scope>NUCLEOTIDE SEQUENCE [LARGE SCALE GENOMIC DNA]</scope>
    <source>
        <strain evidence="8 9">ATCC 35681</strain>
    </source>
</reference>
<evidence type="ECO:0008006" key="10">
    <source>
        <dbReference type="Google" id="ProtNLM"/>
    </source>
</evidence>
<dbReference type="InterPro" id="IPR013325">
    <property type="entry name" value="RNA_pol_sigma_r2"/>
</dbReference>
<dbReference type="Gene3D" id="1.10.1740.10">
    <property type="match status" value="1"/>
</dbReference>
<dbReference type="Pfam" id="PF04542">
    <property type="entry name" value="Sigma70_r2"/>
    <property type="match status" value="1"/>
</dbReference>